<sequence length="61" mass="7538">MLWLLHFLRKMDQWLNNCKLCHHFSFMCYITQRTNSLNEIMPSHYWGSYDTQEHKLQYGVV</sequence>
<evidence type="ECO:0000313" key="1">
    <source>
        <dbReference type="EMBL" id="JAH85204.1"/>
    </source>
</evidence>
<organism evidence="1">
    <name type="scientific">Anguilla anguilla</name>
    <name type="common">European freshwater eel</name>
    <name type="synonym">Muraena anguilla</name>
    <dbReference type="NCBI Taxonomy" id="7936"/>
    <lineage>
        <taxon>Eukaryota</taxon>
        <taxon>Metazoa</taxon>
        <taxon>Chordata</taxon>
        <taxon>Craniata</taxon>
        <taxon>Vertebrata</taxon>
        <taxon>Euteleostomi</taxon>
        <taxon>Actinopterygii</taxon>
        <taxon>Neopterygii</taxon>
        <taxon>Teleostei</taxon>
        <taxon>Anguilliformes</taxon>
        <taxon>Anguillidae</taxon>
        <taxon>Anguilla</taxon>
    </lineage>
</organism>
<protein>
    <submittedName>
        <fullName evidence="1">Uncharacterized protein</fullName>
    </submittedName>
</protein>
<dbReference type="AlphaFoldDB" id="A0A0E9W498"/>
<name>A0A0E9W498_ANGAN</name>
<accession>A0A0E9W498</accession>
<proteinExistence type="predicted"/>
<dbReference type="EMBL" id="GBXM01023373">
    <property type="protein sequence ID" value="JAH85204.1"/>
    <property type="molecule type" value="Transcribed_RNA"/>
</dbReference>
<reference evidence="1" key="2">
    <citation type="journal article" date="2015" name="Fish Shellfish Immunol.">
        <title>Early steps in the European eel (Anguilla anguilla)-Vibrio vulnificus interaction in the gills: Role of the RtxA13 toxin.</title>
        <authorList>
            <person name="Callol A."/>
            <person name="Pajuelo D."/>
            <person name="Ebbesson L."/>
            <person name="Teles M."/>
            <person name="MacKenzie S."/>
            <person name="Amaro C."/>
        </authorList>
    </citation>
    <scope>NUCLEOTIDE SEQUENCE</scope>
</reference>
<reference evidence="1" key="1">
    <citation type="submission" date="2014-11" db="EMBL/GenBank/DDBJ databases">
        <authorList>
            <person name="Amaro Gonzalez C."/>
        </authorList>
    </citation>
    <scope>NUCLEOTIDE SEQUENCE</scope>
</reference>